<dbReference type="InterPro" id="IPR000891">
    <property type="entry name" value="PYR_CT"/>
</dbReference>
<evidence type="ECO:0000256" key="9">
    <source>
        <dbReference type="RuleBase" id="RU003523"/>
    </source>
</evidence>
<dbReference type="OrthoDB" id="9803573at2"/>
<evidence type="ECO:0000256" key="2">
    <source>
        <dbReference type="ARBA" id="ARBA00006154"/>
    </source>
</evidence>
<dbReference type="InterPro" id="IPR002034">
    <property type="entry name" value="AIPM/Hcit_synth_CS"/>
</dbReference>
<dbReference type="EMBL" id="FOGZ01000004">
    <property type="protein sequence ID" value="SER63452.1"/>
    <property type="molecule type" value="Genomic_DNA"/>
</dbReference>
<dbReference type="EC" id="2.3.3.21" evidence="8"/>
<dbReference type="Pfam" id="PF00682">
    <property type="entry name" value="HMGL-like"/>
    <property type="match status" value="1"/>
</dbReference>
<sequence>MTVDPVHPENLQLYDTTLRDGGQQEGIQFSVADKLKIAELVDSLGVGFIEGGWPGSNPVDTEFFARAASLELRNARLVAFGSTRRAGRRAGDDPQLRALCEAGTEWVCVVAKAHDMHVTQALHTTLDENLAMVTETVEYLIGEGKKVIVDAEHYFDGFRSNPAYALEVIRDAAEAGAQTVVLCDTNGGMLPSWMGDIVSSSASIGVELGVHCHNDSGCAVANSLAALEAGASQVQGTINGYGERTGNMDLTTLIADVQLKYGWPVVTPEQLGMLTQVSRTVAEIANQPAQLRQPFVGESAFAHKAGLHASALKVNDGLYQHVQPAAVGNDMRMLISEMAGRANIQIKGEQLGLDLSDRELAGRVADAVKQREARGYAYEAADASFELLVRRMAGTGDDAPFEVISWRVFTEQGVMPADDPDHSVAASEATVKLAAKGTRQLYVGEGNGPVNALDQALSRALSPVYPQVRQFELTDYRVRILDRGHGTDATVRVQIDTTCEEITWTTVGVGENVIEASWEALTEAYLFGLTKRYGLAR</sequence>
<comment type="pathway">
    <text evidence="1">Amino-acid biosynthesis; L-isoleucine biosynthesis; 2-oxobutanoate from pyruvate: step 1/3.</text>
</comment>
<dbReference type="InterPro" id="IPR005675">
    <property type="entry name" value="Citramal_synthase"/>
</dbReference>
<dbReference type="CDD" id="cd07941">
    <property type="entry name" value="DRE_TIM_LeuA3"/>
    <property type="match status" value="1"/>
</dbReference>
<dbReference type="AlphaFoldDB" id="A0A1H9QSL2"/>
<proteinExistence type="inferred from homology"/>
<feature type="domain" description="Pyruvate carboxyltransferase" evidence="10">
    <location>
        <begin position="11"/>
        <end position="275"/>
    </location>
</feature>
<dbReference type="SUPFAM" id="SSF51569">
    <property type="entry name" value="Aldolase"/>
    <property type="match status" value="1"/>
</dbReference>
<dbReference type="GO" id="GO:0009098">
    <property type="term" value="P:L-leucine biosynthetic process"/>
    <property type="evidence" value="ECO:0007669"/>
    <property type="project" value="InterPro"/>
</dbReference>
<dbReference type="InterPro" id="IPR013709">
    <property type="entry name" value="2-isopropylmalate_synth_dimer"/>
</dbReference>
<gene>
    <name evidence="11" type="ORF">SAMN05443377_10499</name>
</gene>
<evidence type="ECO:0000256" key="6">
    <source>
        <dbReference type="ARBA" id="ARBA00023304"/>
    </source>
</evidence>
<dbReference type="GO" id="GO:0043714">
    <property type="term" value="F:(R)-citramalate synthase activity"/>
    <property type="evidence" value="ECO:0007669"/>
    <property type="project" value="UniProtKB-UniRule"/>
</dbReference>
<keyword evidence="12" id="KW-1185">Reference proteome</keyword>
<dbReference type="STRING" id="64702.SAMN05443377_10499"/>
<evidence type="ECO:0000313" key="11">
    <source>
        <dbReference type="EMBL" id="SER63452.1"/>
    </source>
</evidence>
<evidence type="ECO:0000256" key="1">
    <source>
        <dbReference type="ARBA" id="ARBA00004743"/>
    </source>
</evidence>
<dbReference type="NCBIfam" id="TIGR00977">
    <property type="entry name" value="citramal_synth"/>
    <property type="match status" value="1"/>
</dbReference>
<dbReference type="Gene3D" id="3.30.160.270">
    <property type="match status" value="1"/>
</dbReference>
<accession>A0A1H9QSL2</accession>
<dbReference type="PROSITE" id="PS00815">
    <property type="entry name" value="AIPM_HOMOCIT_SYNTH_1"/>
    <property type="match status" value="1"/>
</dbReference>
<comment type="catalytic activity">
    <reaction evidence="7">
        <text>pyruvate + acetyl-CoA + H2O = (3R)-citramalate + CoA + H(+)</text>
        <dbReference type="Rhea" id="RHEA:19045"/>
        <dbReference type="ChEBI" id="CHEBI:15361"/>
        <dbReference type="ChEBI" id="CHEBI:15377"/>
        <dbReference type="ChEBI" id="CHEBI:15378"/>
        <dbReference type="ChEBI" id="CHEBI:30934"/>
        <dbReference type="ChEBI" id="CHEBI:57287"/>
        <dbReference type="ChEBI" id="CHEBI:57288"/>
        <dbReference type="EC" id="2.3.3.21"/>
    </reaction>
</comment>
<dbReference type="SUPFAM" id="SSF110921">
    <property type="entry name" value="2-isopropylmalate synthase LeuA, allosteric (dimerisation) domain"/>
    <property type="match status" value="1"/>
</dbReference>
<dbReference type="InterPro" id="IPR013785">
    <property type="entry name" value="Aldolase_TIM"/>
</dbReference>
<dbReference type="Gene3D" id="1.10.238.260">
    <property type="match status" value="1"/>
</dbReference>
<keyword evidence="3" id="KW-0028">Amino-acid biosynthesis</keyword>
<evidence type="ECO:0000256" key="7">
    <source>
        <dbReference type="ARBA" id="ARBA00048263"/>
    </source>
</evidence>
<evidence type="ECO:0000256" key="4">
    <source>
        <dbReference type="ARBA" id="ARBA00022624"/>
    </source>
</evidence>
<reference evidence="11 12" key="1">
    <citation type="submission" date="2016-10" db="EMBL/GenBank/DDBJ databases">
        <authorList>
            <person name="de Groot N.N."/>
        </authorList>
    </citation>
    <scope>NUCLEOTIDE SEQUENCE [LARGE SCALE GENOMIC DNA]</scope>
    <source>
        <strain evidence="11 12">DSM 16859</strain>
    </source>
</reference>
<dbReference type="SMART" id="SM00917">
    <property type="entry name" value="LeuA_dimer"/>
    <property type="match status" value="1"/>
</dbReference>
<dbReference type="InterPro" id="IPR036230">
    <property type="entry name" value="LeuA_allosteric_dom_sf"/>
</dbReference>
<dbReference type="PROSITE" id="PS00816">
    <property type="entry name" value="AIPM_HOMOCIT_SYNTH_2"/>
    <property type="match status" value="1"/>
</dbReference>
<dbReference type="Proteomes" id="UP000198815">
    <property type="component" value="Unassembled WGS sequence"/>
</dbReference>
<evidence type="ECO:0000256" key="5">
    <source>
        <dbReference type="ARBA" id="ARBA00022679"/>
    </source>
</evidence>
<evidence type="ECO:0000259" key="10">
    <source>
        <dbReference type="PROSITE" id="PS50991"/>
    </source>
</evidence>
<protein>
    <recommendedName>
        <fullName evidence="8">Citramalate synthase</fullName>
        <ecNumber evidence="8">2.3.3.21</ecNumber>
    </recommendedName>
</protein>
<evidence type="ECO:0000256" key="8">
    <source>
        <dbReference type="NCBIfam" id="TIGR00977"/>
    </source>
</evidence>
<dbReference type="PANTHER" id="PTHR43538:SF1">
    <property type="entry name" value="(R)-CITRAMALATE SYNTHASE"/>
    <property type="match status" value="1"/>
</dbReference>
<dbReference type="RefSeq" id="WP_091967916.1">
    <property type="nucleotide sequence ID" value="NZ_FOGZ01000004.1"/>
</dbReference>
<name>A0A1H9QSL2_9ACTN</name>
<dbReference type="GO" id="GO:0003852">
    <property type="term" value="F:2-isopropylmalate synthase activity"/>
    <property type="evidence" value="ECO:0007669"/>
    <property type="project" value="InterPro"/>
</dbReference>
<dbReference type="Pfam" id="PF22617">
    <property type="entry name" value="HCS_D2"/>
    <property type="match status" value="1"/>
</dbReference>
<dbReference type="Gene3D" id="3.20.20.70">
    <property type="entry name" value="Aldolase class I"/>
    <property type="match status" value="1"/>
</dbReference>
<dbReference type="PANTHER" id="PTHR43538">
    <property type="entry name" value="ALPHA-IPM SYNTHASE/HOMOCITRATE SYNTHASE"/>
    <property type="match status" value="1"/>
</dbReference>
<keyword evidence="5 9" id="KW-0808">Transferase</keyword>
<keyword evidence="6" id="KW-0100">Branched-chain amino acid biosynthesis</keyword>
<evidence type="ECO:0000313" key="12">
    <source>
        <dbReference type="Proteomes" id="UP000198815"/>
    </source>
</evidence>
<dbReference type="GO" id="GO:0009097">
    <property type="term" value="P:isoleucine biosynthetic process"/>
    <property type="evidence" value="ECO:0007669"/>
    <property type="project" value="UniProtKB-UniRule"/>
</dbReference>
<dbReference type="InterPro" id="IPR054691">
    <property type="entry name" value="LeuA/HCS_post-cat"/>
</dbReference>
<dbReference type="PROSITE" id="PS50991">
    <property type="entry name" value="PYR_CT"/>
    <property type="match status" value="1"/>
</dbReference>
<dbReference type="UniPathway" id="UPA00047">
    <property type="reaction ID" value="UER00066"/>
</dbReference>
<organism evidence="11 12">
    <name type="scientific">Propionibacterium cyclohexanicum</name>
    <dbReference type="NCBI Taxonomy" id="64702"/>
    <lineage>
        <taxon>Bacteria</taxon>
        <taxon>Bacillati</taxon>
        <taxon>Actinomycetota</taxon>
        <taxon>Actinomycetes</taxon>
        <taxon>Propionibacteriales</taxon>
        <taxon>Propionibacteriaceae</taxon>
        <taxon>Propionibacterium</taxon>
    </lineage>
</organism>
<keyword evidence="4" id="KW-0412">Isoleucine biosynthesis</keyword>
<dbReference type="Pfam" id="PF08502">
    <property type="entry name" value="LeuA_dimer"/>
    <property type="match status" value="1"/>
</dbReference>
<comment type="similarity">
    <text evidence="2 9">Belongs to the alpha-IPM synthase/homocitrate synthase family.</text>
</comment>
<evidence type="ECO:0000256" key="3">
    <source>
        <dbReference type="ARBA" id="ARBA00022605"/>
    </source>
</evidence>